<dbReference type="Pfam" id="PF01612">
    <property type="entry name" value="DNA_pol_A_exo1"/>
    <property type="match status" value="1"/>
</dbReference>
<dbReference type="EMBL" id="AZHW01000785">
    <property type="protein sequence ID" value="ETW96457.1"/>
    <property type="molecule type" value="Genomic_DNA"/>
</dbReference>
<dbReference type="PANTHER" id="PTHR47649:SF1">
    <property type="entry name" value="RIBONUCLEASE D"/>
    <property type="match status" value="1"/>
</dbReference>
<dbReference type="Pfam" id="PF00570">
    <property type="entry name" value="HRDC"/>
    <property type="match status" value="1"/>
</dbReference>
<keyword evidence="5" id="KW-0269">Exonuclease</keyword>
<dbReference type="Proteomes" id="UP000019141">
    <property type="component" value="Unassembled WGS sequence"/>
</dbReference>
<evidence type="ECO:0000256" key="1">
    <source>
        <dbReference type="ARBA" id="ARBA00022490"/>
    </source>
</evidence>
<dbReference type="AlphaFoldDB" id="W4LEN7"/>
<comment type="caution">
    <text evidence="7">The sequence shown here is derived from an EMBL/GenBank/DDBJ whole genome shotgun (WGS) entry which is preliminary data.</text>
</comment>
<dbReference type="CDD" id="cd06142">
    <property type="entry name" value="RNaseD_exo"/>
    <property type="match status" value="1"/>
</dbReference>
<dbReference type="GO" id="GO:0008408">
    <property type="term" value="F:3'-5' exonuclease activity"/>
    <property type="evidence" value="ECO:0007669"/>
    <property type="project" value="InterPro"/>
</dbReference>
<dbReference type="Gene3D" id="1.10.150.80">
    <property type="entry name" value="HRDC domain"/>
    <property type="match status" value="2"/>
</dbReference>
<dbReference type="InterPro" id="IPR012337">
    <property type="entry name" value="RNaseH-like_sf"/>
</dbReference>
<accession>W4LEN7</accession>
<dbReference type="InterPro" id="IPR006292">
    <property type="entry name" value="RNase_D"/>
</dbReference>
<dbReference type="PANTHER" id="PTHR47649">
    <property type="entry name" value="RIBONUCLEASE D"/>
    <property type="match status" value="1"/>
</dbReference>
<dbReference type="SMART" id="SM00341">
    <property type="entry name" value="HRDC"/>
    <property type="match status" value="1"/>
</dbReference>
<dbReference type="SUPFAM" id="SSF47819">
    <property type="entry name" value="HRDC-like"/>
    <property type="match status" value="2"/>
</dbReference>
<keyword evidence="8" id="KW-1185">Reference proteome</keyword>
<name>W4LEN7_ENTF1</name>
<sequence>MRELCEQAKLNGRLALDVEFIREQSYIPKLALIQVAVGNTCAIVDPLEVEDLSPLYELVTTPETLKILHAASQDMEVLYWRTQQSPASIFDTQIAAAMVGLGEQLSYSNLVDRLLGVRLEKDESYSAWLQRPLSDSQIEYALNDVRYLLRLHDQLTERLERLERTNWSQEECRKYEGLDRYTRDPRTLFRRIRRGNNLSPTGLAVLRELAAWRDQEAQARDKPPGSILHDEQLVDIARRAPRSLDDLQRFRGLSSKIIERSASDILAMVERGLAVPEAERPQPKRGHRTSQNEKVMVRFLDACLKALCVREKLPVSAVASRNDLESLVRRYRQGRLATAGSPLLEGWRGELVGHVLMEVLEGRTHVFIHPQTGEVSFSPAESEA</sequence>
<evidence type="ECO:0000256" key="5">
    <source>
        <dbReference type="ARBA" id="ARBA00022839"/>
    </source>
</evidence>
<dbReference type="InterPro" id="IPR002121">
    <property type="entry name" value="HRDC_dom"/>
</dbReference>
<keyword evidence="4" id="KW-0378">Hydrolase</keyword>
<dbReference type="GO" id="GO:0033890">
    <property type="term" value="F:ribonuclease D activity"/>
    <property type="evidence" value="ECO:0007669"/>
    <property type="project" value="InterPro"/>
</dbReference>
<dbReference type="PATRIC" id="fig|1429438.4.peg.5072"/>
<dbReference type="Gene3D" id="3.30.420.10">
    <property type="entry name" value="Ribonuclease H-like superfamily/Ribonuclease H"/>
    <property type="match status" value="1"/>
</dbReference>
<dbReference type="InterPro" id="IPR036397">
    <property type="entry name" value="RNaseH_sf"/>
</dbReference>
<gene>
    <name evidence="7" type="ORF">ETSY1_26575</name>
</gene>
<keyword evidence="1" id="KW-0963">Cytoplasm</keyword>
<organism evidence="7 8">
    <name type="scientific">Entotheonella factor</name>
    <dbReference type="NCBI Taxonomy" id="1429438"/>
    <lineage>
        <taxon>Bacteria</taxon>
        <taxon>Pseudomonadati</taxon>
        <taxon>Nitrospinota/Tectimicrobiota group</taxon>
        <taxon>Candidatus Tectimicrobiota</taxon>
        <taxon>Candidatus Entotheonellia</taxon>
        <taxon>Candidatus Entotheonellales</taxon>
        <taxon>Candidatus Entotheonellaceae</taxon>
        <taxon>Candidatus Entotheonella</taxon>
    </lineage>
</organism>
<protein>
    <recommendedName>
        <fullName evidence="6">HRDC domain-containing protein</fullName>
    </recommendedName>
</protein>
<dbReference type="InterPro" id="IPR002562">
    <property type="entry name" value="3'-5'_exonuclease_dom"/>
</dbReference>
<evidence type="ECO:0000313" key="8">
    <source>
        <dbReference type="Proteomes" id="UP000019141"/>
    </source>
</evidence>
<dbReference type="GO" id="GO:0000166">
    <property type="term" value="F:nucleotide binding"/>
    <property type="evidence" value="ECO:0007669"/>
    <property type="project" value="InterPro"/>
</dbReference>
<dbReference type="GO" id="GO:0003676">
    <property type="term" value="F:nucleic acid binding"/>
    <property type="evidence" value="ECO:0007669"/>
    <property type="project" value="InterPro"/>
</dbReference>
<keyword evidence="2" id="KW-0819">tRNA processing</keyword>
<evidence type="ECO:0000256" key="4">
    <source>
        <dbReference type="ARBA" id="ARBA00022801"/>
    </source>
</evidence>
<dbReference type="InterPro" id="IPR051086">
    <property type="entry name" value="RNase_D-like"/>
</dbReference>
<evidence type="ECO:0000256" key="2">
    <source>
        <dbReference type="ARBA" id="ARBA00022694"/>
    </source>
</evidence>
<dbReference type="NCBIfam" id="TIGR01388">
    <property type="entry name" value="rnd"/>
    <property type="match status" value="1"/>
</dbReference>
<dbReference type="HOGENOM" id="CLU_042387_0_0_7"/>
<evidence type="ECO:0000259" key="6">
    <source>
        <dbReference type="PROSITE" id="PS50967"/>
    </source>
</evidence>
<dbReference type="SUPFAM" id="SSF53098">
    <property type="entry name" value="Ribonuclease H-like"/>
    <property type="match status" value="1"/>
</dbReference>
<reference evidence="7 8" key="1">
    <citation type="journal article" date="2014" name="Nature">
        <title>An environmental bacterial taxon with a large and distinct metabolic repertoire.</title>
        <authorList>
            <person name="Wilson M.C."/>
            <person name="Mori T."/>
            <person name="Ruckert C."/>
            <person name="Uria A.R."/>
            <person name="Helf M.J."/>
            <person name="Takada K."/>
            <person name="Gernert C."/>
            <person name="Steffens U.A."/>
            <person name="Heycke N."/>
            <person name="Schmitt S."/>
            <person name="Rinke C."/>
            <person name="Helfrich E.J."/>
            <person name="Brachmann A.O."/>
            <person name="Gurgui C."/>
            <person name="Wakimoto T."/>
            <person name="Kracht M."/>
            <person name="Crusemann M."/>
            <person name="Hentschel U."/>
            <person name="Abe I."/>
            <person name="Matsunaga S."/>
            <person name="Kalinowski J."/>
            <person name="Takeyama H."/>
            <person name="Piel J."/>
        </authorList>
    </citation>
    <scope>NUCLEOTIDE SEQUENCE [LARGE SCALE GENOMIC DNA]</scope>
    <source>
        <strain evidence="8">TSY1</strain>
    </source>
</reference>
<feature type="domain" description="HRDC" evidence="6">
    <location>
        <begin position="199"/>
        <end position="279"/>
    </location>
</feature>
<dbReference type="GO" id="GO:0008033">
    <property type="term" value="P:tRNA processing"/>
    <property type="evidence" value="ECO:0007669"/>
    <property type="project" value="UniProtKB-KW"/>
</dbReference>
<dbReference type="InterPro" id="IPR044876">
    <property type="entry name" value="HRDC_dom_sf"/>
</dbReference>
<evidence type="ECO:0000256" key="3">
    <source>
        <dbReference type="ARBA" id="ARBA00022722"/>
    </source>
</evidence>
<proteinExistence type="predicted"/>
<evidence type="ECO:0000313" key="7">
    <source>
        <dbReference type="EMBL" id="ETW96457.1"/>
    </source>
</evidence>
<keyword evidence="3" id="KW-0540">Nuclease</keyword>
<dbReference type="InterPro" id="IPR010997">
    <property type="entry name" value="HRDC-like_sf"/>
</dbReference>
<dbReference type="SMART" id="SM00474">
    <property type="entry name" value="35EXOc"/>
    <property type="match status" value="1"/>
</dbReference>
<dbReference type="PROSITE" id="PS50967">
    <property type="entry name" value="HRDC"/>
    <property type="match status" value="1"/>
</dbReference>